<reference evidence="1 2" key="1">
    <citation type="submission" date="2019-08" db="EMBL/GenBank/DDBJ databases">
        <title>In-depth cultivation of the pig gut microbiome towards novel bacterial diversity and tailored functional studies.</title>
        <authorList>
            <person name="Wylensek D."/>
            <person name="Hitch T.C.A."/>
            <person name="Clavel T."/>
        </authorList>
    </citation>
    <scope>NUCLEOTIDE SEQUENCE [LARGE SCALE GENOMIC DNA]</scope>
    <source>
        <strain evidence="1 2">BBE-744-WT-12</strain>
    </source>
</reference>
<dbReference type="SUPFAM" id="SSF49785">
    <property type="entry name" value="Galactose-binding domain-like"/>
    <property type="match status" value="1"/>
</dbReference>
<dbReference type="AlphaFoldDB" id="A0A844G9U6"/>
<dbReference type="InterPro" id="IPR008979">
    <property type="entry name" value="Galactose-bd-like_sf"/>
</dbReference>
<dbReference type="EMBL" id="VUNS01000030">
    <property type="protein sequence ID" value="MST99168.1"/>
    <property type="molecule type" value="Genomic_DNA"/>
</dbReference>
<evidence type="ECO:0000313" key="1">
    <source>
        <dbReference type="EMBL" id="MST99168.1"/>
    </source>
</evidence>
<keyword evidence="2" id="KW-1185">Reference proteome</keyword>
<name>A0A844G9U6_9BACT</name>
<evidence type="ECO:0000313" key="2">
    <source>
        <dbReference type="Proteomes" id="UP000435649"/>
    </source>
</evidence>
<accession>A0A844G9U6</accession>
<dbReference type="PANTHER" id="PTHR36848">
    <property type="entry name" value="DNA-BINDING PROTEIN (PUTATIVE SECRETED PROTEIN)-RELATED"/>
    <property type="match status" value="1"/>
</dbReference>
<proteinExistence type="predicted"/>
<dbReference type="RefSeq" id="WP_154420327.1">
    <property type="nucleotide sequence ID" value="NZ_VUNS01000030.1"/>
</dbReference>
<protein>
    <recommendedName>
        <fullName evidence="3">Alpha-L-rhamnosidase-like protein</fullName>
    </recommendedName>
</protein>
<sequence>MNAMPGIFWYWNADPTPNGIRRQLTQIRAAGFRSVYLHPMPDNFRKSDFKSGMKMRYLGRKFFRLARTAVDECRRLGLRFMIYDEGGWPSGTANGELVKRRPEFGIHVLERRADGSIAPRNAGIDCGYPDLMNARATKLFLTLVHERYRRELGDEFGRTIGGIFTDEPRFFGELGSDAVPWSPCLPEHYRSRYGSDVEEIYPLLFRLPEVTAEAEAARRRYLEAYATLTAESYYGVISGWCRRHGLPFEGHMNNEDLHSLHAASLGDFLRCADRFDVPGVDAIWRQIHPESGNGNYAKLASSSAIRNHRKEALSESFNVYGNGVTGQTMYWAGNAQLVRGINRLLPMPFPYSDRREAKVGCATELSPRNPVWNALPALTAHWAWAGNYDTGAIEPEVWIFYRPEPFSDKAAASAFDAMLEALQEKLNDAFVFWRFAGVDDLAAATSKKLLIVPGEPMLPEQRRAIAGFAAAGNPVVRHPAEPLPDLAQYACICAGTERGIRVLPCRRPEGESLMIFNESTERKLLTFRPRAGECWRELAPPDPVHAELEPFRTSETKCELPLVPGELRILTTGKAVPPSPAGSAEAKPTHLNWIVRSVLRSRIGEHITCRREPHSPVPLPASGDFTEGEPDFSGVIELETEFNAAEPMPRYLEFDWVAASAELFVNGRSAGLRAFAPWIFRLPPLRPGRNRLKLVVSNPLGNEWRARYPEMKRTGQTNSYAERIAGFTPDETRIGVSPAAKLYL</sequence>
<organism evidence="1 2">
    <name type="scientific">Victivallis lenta</name>
    <dbReference type="NCBI Taxonomy" id="2606640"/>
    <lineage>
        <taxon>Bacteria</taxon>
        <taxon>Pseudomonadati</taxon>
        <taxon>Lentisphaerota</taxon>
        <taxon>Lentisphaeria</taxon>
        <taxon>Victivallales</taxon>
        <taxon>Victivallaceae</taxon>
        <taxon>Victivallis</taxon>
    </lineage>
</organism>
<dbReference type="InterPro" id="IPR053161">
    <property type="entry name" value="Ulvan_degrading_GH"/>
</dbReference>
<dbReference type="Proteomes" id="UP000435649">
    <property type="component" value="Unassembled WGS sequence"/>
</dbReference>
<gene>
    <name evidence="1" type="ORF">FYJ85_19240</name>
</gene>
<comment type="caution">
    <text evidence="1">The sequence shown here is derived from an EMBL/GenBank/DDBJ whole genome shotgun (WGS) entry which is preliminary data.</text>
</comment>
<evidence type="ECO:0008006" key="3">
    <source>
        <dbReference type="Google" id="ProtNLM"/>
    </source>
</evidence>
<dbReference type="PANTHER" id="PTHR36848:SF2">
    <property type="entry name" value="SECRETED PROTEIN"/>
    <property type="match status" value="1"/>
</dbReference>